<keyword evidence="3" id="KW-1185">Reference proteome</keyword>
<dbReference type="AlphaFoldDB" id="A0AAN8NA00"/>
<name>A0AAN8NA00_9PEZI</name>
<feature type="signal peptide" evidence="1">
    <location>
        <begin position="1"/>
        <end position="21"/>
    </location>
</feature>
<evidence type="ECO:0000256" key="1">
    <source>
        <dbReference type="SAM" id="SignalP"/>
    </source>
</evidence>
<evidence type="ECO:0008006" key="4">
    <source>
        <dbReference type="Google" id="ProtNLM"/>
    </source>
</evidence>
<evidence type="ECO:0000313" key="3">
    <source>
        <dbReference type="Proteomes" id="UP001313282"/>
    </source>
</evidence>
<reference evidence="2 3" key="1">
    <citation type="submission" date="2019-10" db="EMBL/GenBank/DDBJ databases">
        <authorList>
            <person name="Palmer J.M."/>
        </authorList>
    </citation>
    <scope>NUCLEOTIDE SEQUENCE [LARGE SCALE GENOMIC DNA]</scope>
    <source>
        <strain evidence="2 3">TWF718</strain>
    </source>
</reference>
<dbReference type="EMBL" id="JAVHNR010000003">
    <property type="protein sequence ID" value="KAK6348735.1"/>
    <property type="molecule type" value="Genomic_DNA"/>
</dbReference>
<keyword evidence="1" id="KW-0732">Signal</keyword>
<feature type="chain" id="PRO_5043005534" description="Hydrophobin" evidence="1">
    <location>
        <begin position="22"/>
        <end position="125"/>
    </location>
</feature>
<comment type="caution">
    <text evidence="2">The sequence shown here is derived from an EMBL/GenBank/DDBJ whole genome shotgun (WGS) entry which is preliminary data.</text>
</comment>
<evidence type="ECO:0000313" key="2">
    <source>
        <dbReference type="EMBL" id="KAK6348735.1"/>
    </source>
</evidence>
<sequence length="125" mass="13086">MLATFRYALLFLFVLLTKASALTLPISLPSTEAPDFLKTNNPSPQCAAINNGGLFCCTAAVSGGFPLVQATSALIGYTLPANTLNGYLCTSSTTITCSGTQLPLCCQVVLLMPVWGLWCQSATST</sequence>
<dbReference type="Proteomes" id="UP001313282">
    <property type="component" value="Unassembled WGS sequence"/>
</dbReference>
<gene>
    <name evidence="2" type="ORF">TWF718_006522</name>
</gene>
<protein>
    <recommendedName>
        <fullName evidence="4">Hydrophobin</fullName>
    </recommendedName>
</protein>
<proteinExistence type="predicted"/>
<organism evidence="2 3">
    <name type="scientific">Orbilia javanica</name>
    <dbReference type="NCBI Taxonomy" id="47235"/>
    <lineage>
        <taxon>Eukaryota</taxon>
        <taxon>Fungi</taxon>
        <taxon>Dikarya</taxon>
        <taxon>Ascomycota</taxon>
        <taxon>Pezizomycotina</taxon>
        <taxon>Orbiliomycetes</taxon>
        <taxon>Orbiliales</taxon>
        <taxon>Orbiliaceae</taxon>
        <taxon>Orbilia</taxon>
    </lineage>
</organism>
<accession>A0AAN8NA00</accession>